<proteinExistence type="predicted"/>
<protein>
    <submittedName>
        <fullName evidence="2">Uncharacterized protein</fullName>
    </submittedName>
</protein>
<feature type="region of interest" description="Disordered" evidence="1">
    <location>
        <begin position="71"/>
        <end position="148"/>
    </location>
</feature>
<organism evidence="2 3">
    <name type="scientific">Pisolithus microcarpus 441</name>
    <dbReference type="NCBI Taxonomy" id="765257"/>
    <lineage>
        <taxon>Eukaryota</taxon>
        <taxon>Fungi</taxon>
        <taxon>Dikarya</taxon>
        <taxon>Basidiomycota</taxon>
        <taxon>Agaricomycotina</taxon>
        <taxon>Agaricomycetes</taxon>
        <taxon>Agaricomycetidae</taxon>
        <taxon>Boletales</taxon>
        <taxon>Sclerodermatineae</taxon>
        <taxon>Pisolithaceae</taxon>
        <taxon>Pisolithus</taxon>
    </lineage>
</organism>
<feature type="compositionally biased region" description="Polar residues" evidence="1">
    <location>
        <begin position="202"/>
        <end position="213"/>
    </location>
</feature>
<accession>A0A0C9Z7B5</accession>
<name>A0A0C9Z7B5_9AGAM</name>
<dbReference type="EMBL" id="KN833710">
    <property type="protein sequence ID" value="KIK25171.1"/>
    <property type="molecule type" value="Genomic_DNA"/>
</dbReference>
<feature type="compositionally biased region" description="Polar residues" evidence="1">
    <location>
        <begin position="240"/>
        <end position="260"/>
    </location>
</feature>
<reference evidence="2 3" key="1">
    <citation type="submission" date="2014-04" db="EMBL/GenBank/DDBJ databases">
        <authorList>
            <consortium name="DOE Joint Genome Institute"/>
            <person name="Kuo A."/>
            <person name="Kohler A."/>
            <person name="Costa M.D."/>
            <person name="Nagy L.G."/>
            <person name="Floudas D."/>
            <person name="Copeland A."/>
            <person name="Barry K.W."/>
            <person name="Cichocki N."/>
            <person name="Veneault-Fourrey C."/>
            <person name="LaButti K."/>
            <person name="Lindquist E.A."/>
            <person name="Lipzen A."/>
            <person name="Lundell T."/>
            <person name="Morin E."/>
            <person name="Murat C."/>
            <person name="Sun H."/>
            <person name="Tunlid A."/>
            <person name="Henrissat B."/>
            <person name="Grigoriev I.V."/>
            <person name="Hibbett D.S."/>
            <person name="Martin F."/>
            <person name="Nordberg H.P."/>
            <person name="Cantor M.N."/>
            <person name="Hua S.X."/>
        </authorList>
    </citation>
    <scope>NUCLEOTIDE SEQUENCE [LARGE SCALE GENOMIC DNA]</scope>
    <source>
        <strain evidence="2 3">441</strain>
    </source>
</reference>
<feature type="compositionally biased region" description="Low complexity" evidence="1">
    <location>
        <begin position="134"/>
        <end position="148"/>
    </location>
</feature>
<dbReference type="HOGENOM" id="CLU_801967_0_0_1"/>
<feature type="compositionally biased region" description="Polar residues" evidence="1">
    <location>
        <begin position="222"/>
        <end position="233"/>
    </location>
</feature>
<reference evidence="3" key="2">
    <citation type="submission" date="2015-01" db="EMBL/GenBank/DDBJ databases">
        <title>Evolutionary Origins and Diversification of the Mycorrhizal Mutualists.</title>
        <authorList>
            <consortium name="DOE Joint Genome Institute"/>
            <consortium name="Mycorrhizal Genomics Consortium"/>
            <person name="Kohler A."/>
            <person name="Kuo A."/>
            <person name="Nagy L.G."/>
            <person name="Floudas D."/>
            <person name="Copeland A."/>
            <person name="Barry K.W."/>
            <person name="Cichocki N."/>
            <person name="Veneault-Fourrey C."/>
            <person name="LaButti K."/>
            <person name="Lindquist E.A."/>
            <person name="Lipzen A."/>
            <person name="Lundell T."/>
            <person name="Morin E."/>
            <person name="Murat C."/>
            <person name="Riley R."/>
            <person name="Ohm R."/>
            <person name="Sun H."/>
            <person name="Tunlid A."/>
            <person name="Henrissat B."/>
            <person name="Grigoriev I.V."/>
            <person name="Hibbett D.S."/>
            <person name="Martin F."/>
        </authorList>
    </citation>
    <scope>NUCLEOTIDE SEQUENCE [LARGE SCALE GENOMIC DNA]</scope>
    <source>
        <strain evidence="3">441</strain>
    </source>
</reference>
<dbReference type="OrthoDB" id="10542302at2759"/>
<evidence type="ECO:0000313" key="2">
    <source>
        <dbReference type="EMBL" id="KIK25171.1"/>
    </source>
</evidence>
<keyword evidence="3" id="KW-1185">Reference proteome</keyword>
<feature type="compositionally biased region" description="Low complexity" evidence="1">
    <location>
        <begin position="78"/>
        <end position="93"/>
    </location>
</feature>
<feature type="region of interest" description="Disordered" evidence="1">
    <location>
        <begin position="163"/>
        <end position="270"/>
    </location>
</feature>
<evidence type="ECO:0000256" key="1">
    <source>
        <dbReference type="SAM" id="MobiDB-lite"/>
    </source>
</evidence>
<sequence>MSSSTAHSHRKKPYNISLKSAHSPVLTFALAEPKQASTLHSATTKLPSILRNSLSKKVPYETIPMKSGVSEAVVDVTEQPPVSQESVQSESVSHGPPPDVGVVAETTASTGDMQEGDAEGNSVPPEDPNPPLAADPSPALSSASSRTLANKRPWFSAFTWVRGQESEAKPDQAPEASSALPVCADPPELPPPPSSTVPLASQEPSTTESSASTRAGDPNSKGLVSQSDDTSLSPPKLDLGNSSADVSKSAPSKAQTSPLITPQPAEASGSAVSLNSGMFTLGIPLLGRTKLPLDKVTAIARSEGIQNVPKNQGEALPQQTHGTGKPRSFKVDLFVRLSTCSCYNTY</sequence>
<dbReference type="Proteomes" id="UP000054018">
    <property type="component" value="Unassembled WGS sequence"/>
</dbReference>
<gene>
    <name evidence="2" type="ORF">PISMIDRAFT_677413</name>
</gene>
<evidence type="ECO:0000313" key="3">
    <source>
        <dbReference type="Proteomes" id="UP000054018"/>
    </source>
</evidence>
<dbReference type="AlphaFoldDB" id="A0A0C9Z7B5"/>